<keyword evidence="2" id="KW-0472">Membrane</keyword>
<sequence>MFLSFIKDRALRWIKFCGAGILMLLRKLVMLPFAVIRMWRMPFKPQADSAFHQETGLQALVHKKTTIEELLKLLHDTDAAITSEDPNAEAKRRLEVDDTLWQSMSDLSRNSFFIFASREREEDWRSRLNRLLKPVLDDAQDRIVQRLTQLVDKQLPALYNTEPRFDNHVALSVAYSKIQADVIPLFNEVMKQLTDKWVNVAPIVIDGHREYAIGKWVEHIKPVLMATITNLPEPNARGDYPGAPPVGSSSTSPVELRTTNIASTPPATVLPLSGKKNRSVSRPVIHSDAETSPLSNRSSTEPPSTPSFSNVLASDSKQNLNVDSQGTSTAIPPGVPAMSGLFEFQYASKPKGWSGIGLGHPSQPPQNSNSFSFPKQEDNVSEEAQSTPRSSPTPTISSPRASSSAEVMNRIVEEPSMNPESGGNFT</sequence>
<proteinExistence type="predicted"/>
<keyword evidence="4" id="KW-1185">Reference proteome</keyword>
<gene>
    <name evidence="3" type="ORF">V5O48_016301</name>
</gene>
<feature type="compositionally biased region" description="Low complexity" evidence="1">
    <location>
        <begin position="365"/>
        <end position="374"/>
    </location>
</feature>
<keyword evidence="2" id="KW-1133">Transmembrane helix</keyword>
<evidence type="ECO:0000256" key="1">
    <source>
        <dbReference type="SAM" id="MobiDB-lite"/>
    </source>
</evidence>
<dbReference type="Proteomes" id="UP001465976">
    <property type="component" value="Unassembled WGS sequence"/>
</dbReference>
<name>A0ABR3ES55_9AGAR</name>
<feature type="transmembrane region" description="Helical" evidence="2">
    <location>
        <begin position="12"/>
        <end position="36"/>
    </location>
</feature>
<feature type="compositionally biased region" description="Low complexity" evidence="1">
    <location>
        <begin position="295"/>
        <end position="310"/>
    </location>
</feature>
<evidence type="ECO:0000313" key="3">
    <source>
        <dbReference type="EMBL" id="KAL0565717.1"/>
    </source>
</evidence>
<organism evidence="3 4">
    <name type="scientific">Marasmius crinis-equi</name>
    <dbReference type="NCBI Taxonomy" id="585013"/>
    <lineage>
        <taxon>Eukaryota</taxon>
        <taxon>Fungi</taxon>
        <taxon>Dikarya</taxon>
        <taxon>Basidiomycota</taxon>
        <taxon>Agaricomycotina</taxon>
        <taxon>Agaricomycetes</taxon>
        <taxon>Agaricomycetidae</taxon>
        <taxon>Agaricales</taxon>
        <taxon>Marasmiineae</taxon>
        <taxon>Marasmiaceae</taxon>
        <taxon>Marasmius</taxon>
    </lineage>
</organism>
<feature type="compositionally biased region" description="Polar residues" evidence="1">
    <location>
        <begin position="247"/>
        <end position="266"/>
    </location>
</feature>
<dbReference type="EMBL" id="JBAHYK010002145">
    <property type="protein sequence ID" value="KAL0565717.1"/>
    <property type="molecule type" value="Genomic_DNA"/>
</dbReference>
<keyword evidence="2" id="KW-0812">Transmembrane</keyword>
<feature type="region of interest" description="Disordered" evidence="1">
    <location>
        <begin position="355"/>
        <end position="426"/>
    </location>
</feature>
<evidence type="ECO:0000256" key="2">
    <source>
        <dbReference type="SAM" id="Phobius"/>
    </source>
</evidence>
<comment type="caution">
    <text evidence="3">The sequence shown here is derived from an EMBL/GenBank/DDBJ whole genome shotgun (WGS) entry which is preliminary data.</text>
</comment>
<evidence type="ECO:0000313" key="4">
    <source>
        <dbReference type="Proteomes" id="UP001465976"/>
    </source>
</evidence>
<accession>A0ABR3ES55</accession>
<feature type="region of interest" description="Disordered" evidence="1">
    <location>
        <begin position="234"/>
        <end position="312"/>
    </location>
</feature>
<reference evidence="3 4" key="1">
    <citation type="submission" date="2024-02" db="EMBL/GenBank/DDBJ databases">
        <title>A draft genome for the cacao thread blight pathogen Marasmius crinis-equi.</title>
        <authorList>
            <person name="Cohen S.P."/>
            <person name="Baruah I.K."/>
            <person name="Amoako-Attah I."/>
            <person name="Bukari Y."/>
            <person name="Meinhardt L.W."/>
            <person name="Bailey B.A."/>
        </authorList>
    </citation>
    <scope>NUCLEOTIDE SEQUENCE [LARGE SCALE GENOMIC DNA]</scope>
    <source>
        <strain evidence="3 4">GH-76</strain>
    </source>
</reference>
<protein>
    <submittedName>
        <fullName evidence="3">Uncharacterized protein</fullName>
    </submittedName>
</protein>
<feature type="compositionally biased region" description="Low complexity" evidence="1">
    <location>
        <begin position="386"/>
        <end position="405"/>
    </location>
</feature>